<dbReference type="Gene3D" id="2.40.160.90">
    <property type="match status" value="1"/>
</dbReference>
<evidence type="ECO:0000259" key="3">
    <source>
        <dbReference type="Pfam" id="PF01298"/>
    </source>
</evidence>
<keyword evidence="5" id="KW-1185">Reference proteome</keyword>
<dbReference type="EMBL" id="AOMT01000023">
    <property type="protein sequence ID" value="KDN25022.1"/>
    <property type="molecule type" value="Genomic_DNA"/>
</dbReference>
<dbReference type="InterPro" id="IPR011250">
    <property type="entry name" value="OMP/PagP_B-barrel"/>
</dbReference>
<keyword evidence="2" id="KW-0732">Signal</keyword>
<dbReference type="Pfam" id="PF01298">
    <property type="entry name" value="TbpB_B_D"/>
    <property type="match status" value="1"/>
</dbReference>
<gene>
    <name evidence="4" type="ORF">MBO_05782</name>
</gene>
<accession>A0A066UGL3</accession>
<dbReference type="RefSeq" id="WP_052585331.1">
    <property type="nucleotide sequence ID" value="NZ_AOMT01000023.1"/>
</dbReference>
<organism evidence="4 5">
    <name type="scientific">Moraxella bovoculi 237</name>
    <dbReference type="NCBI Taxonomy" id="743974"/>
    <lineage>
        <taxon>Bacteria</taxon>
        <taxon>Pseudomonadati</taxon>
        <taxon>Pseudomonadota</taxon>
        <taxon>Gammaproteobacteria</taxon>
        <taxon>Moraxellales</taxon>
        <taxon>Moraxellaceae</taxon>
        <taxon>Moraxella</taxon>
    </lineage>
</organism>
<proteinExistence type="predicted"/>
<dbReference type="SUPFAM" id="SSF56925">
    <property type="entry name" value="OMPA-like"/>
    <property type="match status" value="1"/>
</dbReference>
<feature type="signal peptide" evidence="2">
    <location>
        <begin position="1"/>
        <end position="23"/>
    </location>
</feature>
<feature type="chain" id="PRO_5001627193" description="Transferrin-binding protein B C-lobe/N-lobe beta-barrel domain-containing protein" evidence="2">
    <location>
        <begin position="24"/>
        <end position="238"/>
    </location>
</feature>
<feature type="domain" description="Transferrin-binding protein B C-lobe/N-lobe beta-barrel" evidence="3">
    <location>
        <begin position="144"/>
        <end position="238"/>
    </location>
</feature>
<dbReference type="OrthoDB" id="5673741at2"/>
<evidence type="ECO:0000313" key="4">
    <source>
        <dbReference type="EMBL" id="KDN25022.1"/>
    </source>
</evidence>
<comment type="caution">
    <text evidence="4">The sequence shown here is derived from an EMBL/GenBank/DDBJ whole genome shotgun (WGS) entry which is preliminary data.</text>
</comment>
<dbReference type="Proteomes" id="UP000035860">
    <property type="component" value="Unassembled WGS sequence"/>
</dbReference>
<dbReference type="AlphaFoldDB" id="A0A066UGL3"/>
<evidence type="ECO:0000256" key="1">
    <source>
        <dbReference type="SAM" id="MobiDB-lite"/>
    </source>
</evidence>
<name>A0A066UGL3_9GAMM</name>
<dbReference type="InterPro" id="IPR001677">
    <property type="entry name" value="TbpB_B_D"/>
</dbReference>
<dbReference type="PROSITE" id="PS51257">
    <property type="entry name" value="PROKAR_LIPOPROTEIN"/>
    <property type="match status" value="1"/>
</dbReference>
<reference evidence="4 5" key="1">
    <citation type="journal article" date="2014" name="Genome Announc.">
        <title>Draft Genome Sequence of Moraxella bovoculi Strain 237T (ATCC BAA-1259T) Isolated from a Calf with Infectious Bovine Keratoconjunctivitis.</title>
        <authorList>
            <person name="Calcutt M.J."/>
            <person name="Foecking M.F."/>
            <person name="Martin N.T."/>
            <person name="Mhlanga-Mutangadura T."/>
            <person name="Reilly T.J."/>
        </authorList>
    </citation>
    <scope>NUCLEOTIDE SEQUENCE [LARGE SCALE GENOMIC DNA]</scope>
    <source>
        <strain evidence="4 5">237</strain>
    </source>
</reference>
<dbReference type="eggNOG" id="COG3266">
    <property type="taxonomic scope" value="Bacteria"/>
</dbReference>
<sequence>MRTPLLPLIGLIAVGLTACSSSNGGSSTPAAPSGIPNTQPSTPTKPTQPSTSGIQGTKMNIANNKAGASTALSNSPSVNQVVVNGQAVDFIPRGFQVGTLNINANNMARVGGSSNLAYTRYGYVRENTKGEVFLFAQGTPTTNMPNTGTATYKGNGVHFANGNANNVRANFNVDYGNKKLTGTVGDTALTGAITGNTFSGTNKGISTKGQFYGANAAELGGTYRNADGSIAGAYGAKK</sequence>
<feature type="compositionally biased region" description="Low complexity" evidence="1">
    <location>
        <begin position="36"/>
        <end position="52"/>
    </location>
</feature>
<evidence type="ECO:0000313" key="5">
    <source>
        <dbReference type="Proteomes" id="UP000035860"/>
    </source>
</evidence>
<protein>
    <recommendedName>
        <fullName evidence="3">Transferrin-binding protein B C-lobe/N-lobe beta-barrel domain-containing protein</fullName>
    </recommendedName>
</protein>
<feature type="region of interest" description="Disordered" evidence="1">
    <location>
        <begin position="22"/>
        <end position="57"/>
    </location>
</feature>
<evidence type="ECO:0000256" key="2">
    <source>
        <dbReference type="SAM" id="SignalP"/>
    </source>
</evidence>